<proteinExistence type="predicted"/>
<dbReference type="PANTHER" id="PTHR43877">
    <property type="entry name" value="AMINOALKYLPHOSPHONATE N-ACETYLTRANSFERASE-RELATED-RELATED"/>
    <property type="match status" value="1"/>
</dbReference>
<dbReference type="AlphaFoldDB" id="A0A386UJJ3"/>
<dbReference type="InterPro" id="IPR016181">
    <property type="entry name" value="Acyl_CoA_acyltransferase"/>
</dbReference>
<sequence length="241" mass="24818">MTPDPDIAPDLARAFETTWPAAETRDSGALRTGRGLGAGGRVGSSRALGPGWSAADIAAAEAVHRGWDQAPLFRVALGDTALRDALAARGYRPHTPTAIMVCGCAALAGRLPGMTAFATWPPLAIQRDLWAAGGIGAARQAVMERVALPRAALLGRLHDRAAGAAFVAADGPVAMIHAIEVAPAFRRQGMAGWLLGAAADWALSVGADRLALAVGRANTAARAAYDKLGFAEVGAYDYWSG</sequence>
<accession>A0A386UJJ3</accession>
<evidence type="ECO:0000259" key="4">
    <source>
        <dbReference type="PROSITE" id="PS51186"/>
    </source>
</evidence>
<dbReference type="GO" id="GO:0016747">
    <property type="term" value="F:acyltransferase activity, transferring groups other than amino-acyl groups"/>
    <property type="evidence" value="ECO:0007669"/>
    <property type="project" value="InterPro"/>
</dbReference>
<dbReference type="Gene3D" id="3.40.630.30">
    <property type="match status" value="1"/>
</dbReference>
<protein>
    <submittedName>
        <fullName evidence="5">GNAT family N-acetyltransferase</fullName>
    </submittedName>
</protein>
<reference evidence="6" key="1">
    <citation type="submission" date="2018-07" db="EMBL/GenBank/DDBJ databases">
        <title>Genome Structure of the Opportunistic Pathogen Paracoccus yeei (Alphaproteobacteria) and Identification of Putative Virulence Factors.</title>
        <authorList>
            <person name="Lasek R."/>
            <person name="Szuplewska M."/>
            <person name="Mitura M."/>
            <person name="Decewicz P."/>
            <person name="Chmielowska C."/>
            <person name="Pawlot A."/>
            <person name="Sentkowska D."/>
            <person name="Czarnecki J."/>
            <person name="Bartosik D."/>
        </authorList>
    </citation>
    <scope>NUCLEOTIDE SEQUENCE [LARGE SCALE GENOMIC DNA]</scope>
    <source>
        <strain evidence="6">CCUG 32053</strain>
    </source>
</reference>
<gene>
    <name evidence="5" type="ORF">PY32053_00418</name>
</gene>
<dbReference type="Pfam" id="PF00583">
    <property type="entry name" value="Acetyltransf_1"/>
    <property type="match status" value="1"/>
</dbReference>
<evidence type="ECO:0000313" key="5">
    <source>
        <dbReference type="EMBL" id="AYF00112.1"/>
    </source>
</evidence>
<dbReference type="Proteomes" id="UP000272010">
    <property type="component" value="Chromosome"/>
</dbReference>
<evidence type="ECO:0000256" key="3">
    <source>
        <dbReference type="SAM" id="MobiDB-lite"/>
    </source>
</evidence>
<feature type="region of interest" description="Disordered" evidence="3">
    <location>
        <begin position="22"/>
        <end position="43"/>
    </location>
</feature>
<dbReference type="InterPro" id="IPR000182">
    <property type="entry name" value="GNAT_dom"/>
</dbReference>
<organism evidence="5 6">
    <name type="scientific">Paracoccus yeei</name>
    <dbReference type="NCBI Taxonomy" id="147645"/>
    <lineage>
        <taxon>Bacteria</taxon>
        <taxon>Pseudomonadati</taxon>
        <taxon>Pseudomonadota</taxon>
        <taxon>Alphaproteobacteria</taxon>
        <taxon>Rhodobacterales</taxon>
        <taxon>Paracoccaceae</taxon>
        <taxon>Paracoccus</taxon>
    </lineage>
</organism>
<evidence type="ECO:0000256" key="2">
    <source>
        <dbReference type="ARBA" id="ARBA00023315"/>
    </source>
</evidence>
<dbReference type="PROSITE" id="PS51186">
    <property type="entry name" value="GNAT"/>
    <property type="match status" value="1"/>
</dbReference>
<keyword evidence="2" id="KW-0012">Acyltransferase</keyword>
<name>A0A386UJJ3_9RHOB</name>
<dbReference type="EMBL" id="CP031078">
    <property type="protein sequence ID" value="AYF00112.1"/>
    <property type="molecule type" value="Genomic_DNA"/>
</dbReference>
<evidence type="ECO:0000256" key="1">
    <source>
        <dbReference type="ARBA" id="ARBA00022679"/>
    </source>
</evidence>
<feature type="domain" description="N-acetyltransferase" evidence="4">
    <location>
        <begin position="109"/>
        <end position="241"/>
    </location>
</feature>
<dbReference type="SUPFAM" id="SSF55729">
    <property type="entry name" value="Acyl-CoA N-acyltransferases (Nat)"/>
    <property type="match status" value="1"/>
</dbReference>
<dbReference type="InterPro" id="IPR050832">
    <property type="entry name" value="Bact_Acetyltransf"/>
</dbReference>
<evidence type="ECO:0000313" key="6">
    <source>
        <dbReference type="Proteomes" id="UP000272010"/>
    </source>
</evidence>
<dbReference type="RefSeq" id="WP_233577697.1">
    <property type="nucleotide sequence ID" value="NZ_CP031078.1"/>
</dbReference>
<keyword evidence="1 5" id="KW-0808">Transferase</keyword>
<dbReference type="CDD" id="cd04301">
    <property type="entry name" value="NAT_SF"/>
    <property type="match status" value="1"/>
</dbReference>